<protein>
    <submittedName>
        <fullName evidence="2">Uncharacterized protein</fullName>
    </submittedName>
</protein>
<reference evidence="2 3" key="1">
    <citation type="submission" date="2020-09" db="EMBL/GenBank/DDBJ databases">
        <title>De no assembly of potato wild relative species, Solanum commersonii.</title>
        <authorList>
            <person name="Cho K."/>
        </authorList>
    </citation>
    <scope>NUCLEOTIDE SEQUENCE [LARGE SCALE GENOMIC DNA]</scope>
    <source>
        <strain evidence="2">LZ3.2</strain>
        <tissue evidence="2">Leaf</tissue>
    </source>
</reference>
<comment type="caution">
    <text evidence="2">The sequence shown here is derived from an EMBL/GenBank/DDBJ whole genome shotgun (WGS) entry which is preliminary data.</text>
</comment>
<feature type="region of interest" description="Disordered" evidence="1">
    <location>
        <begin position="16"/>
        <end position="35"/>
    </location>
</feature>
<proteinExistence type="predicted"/>
<dbReference type="Proteomes" id="UP000824120">
    <property type="component" value="Chromosome 3"/>
</dbReference>
<name>A0A9J5ZWP5_SOLCO</name>
<dbReference type="AlphaFoldDB" id="A0A9J5ZWP5"/>
<dbReference type="EMBL" id="JACXVP010000003">
    <property type="protein sequence ID" value="KAG5616396.1"/>
    <property type="molecule type" value="Genomic_DNA"/>
</dbReference>
<feature type="compositionally biased region" description="Polar residues" evidence="1">
    <location>
        <begin position="23"/>
        <end position="35"/>
    </location>
</feature>
<evidence type="ECO:0000313" key="2">
    <source>
        <dbReference type="EMBL" id="KAG5616396.1"/>
    </source>
</evidence>
<evidence type="ECO:0000313" key="3">
    <source>
        <dbReference type="Proteomes" id="UP000824120"/>
    </source>
</evidence>
<evidence type="ECO:0000256" key="1">
    <source>
        <dbReference type="SAM" id="MobiDB-lite"/>
    </source>
</evidence>
<organism evidence="2 3">
    <name type="scientific">Solanum commersonii</name>
    <name type="common">Commerson's wild potato</name>
    <name type="synonym">Commerson's nightshade</name>
    <dbReference type="NCBI Taxonomy" id="4109"/>
    <lineage>
        <taxon>Eukaryota</taxon>
        <taxon>Viridiplantae</taxon>
        <taxon>Streptophyta</taxon>
        <taxon>Embryophyta</taxon>
        <taxon>Tracheophyta</taxon>
        <taxon>Spermatophyta</taxon>
        <taxon>Magnoliopsida</taxon>
        <taxon>eudicotyledons</taxon>
        <taxon>Gunneridae</taxon>
        <taxon>Pentapetalae</taxon>
        <taxon>asterids</taxon>
        <taxon>lamiids</taxon>
        <taxon>Solanales</taxon>
        <taxon>Solanaceae</taxon>
        <taxon>Solanoideae</taxon>
        <taxon>Solaneae</taxon>
        <taxon>Solanum</taxon>
    </lineage>
</organism>
<keyword evidence="3" id="KW-1185">Reference proteome</keyword>
<accession>A0A9J5ZWP5</accession>
<sequence length="70" mass="7898">MGEWIKRDHNYSSFFQEKDKAQEGSSKVHTSHKSTGPTWQILGVITHNIQGKLITLGIDNNIKRDSTLSS</sequence>
<gene>
    <name evidence="2" type="ORF">H5410_016220</name>
</gene>